<organism evidence="2 3">
    <name type="scientific">Roseinatronobacter ekhonensis</name>
    <dbReference type="NCBI Taxonomy" id="254356"/>
    <lineage>
        <taxon>Bacteria</taxon>
        <taxon>Pseudomonadati</taxon>
        <taxon>Pseudomonadota</taxon>
        <taxon>Alphaproteobacteria</taxon>
        <taxon>Rhodobacterales</taxon>
        <taxon>Paracoccaceae</taxon>
        <taxon>Roseinatronobacter</taxon>
    </lineage>
</organism>
<feature type="domain" description="GST N-terminal" evidence="1">
    <location>
        <begin position="1"/>
        <end position="79"/>
    </location>
</feature>
<reference evidence="3" key="1">
    <citation type="submission" date="2018-08" db="EMBL/GenBank/DDBJ databases">
        <authorList>
            <person name="Rodrigo-Torres L."/>
            <person name="Arahal R. D."/>
            <person name="Lucena T."/>
        </authorList>
    </citation>
    <scope>NUCLEOTIDE SEQUENCE [LARGE SCALE GENOMIC DNA]</scope>
    <source>
        <strain evidence="3">CECT 7235</strain>
    </source>
</reference>
<dbReference type="InterPro" id="IPR050983">
    <property type="entry name" value="GST_Omega/HSP26"/>
</dbReference>
<dbReference type="InterPro" id="IPR040079">
    <property type="entry name" value="Glutathione_S-Trfase"/>
</dbReference>
<dbReference type="Pfam" id="PF13417">
    <property type="entry name" value="GST_N_3"/>
    <property type="match status" value="1"/>
</dbReference>
<dbReference type="Pfam" id="PF13410">
    <property type="entry name" value="GST_C_2"/>
    <property type="match status" value="1"/>
</dbReference>
<accession>A0A3B0MKI0</accession>
<dbReference type="Gene3D" id="3.40.30.10">
    <property type="entry name" value="Glutaredoxin"/>
    <property type="match status" value="1"/>
</dbReference>
<dbReference type="InterPro" id="IPR036282">
    <property type="entry name" value="Glutathione-S-Trfase_C_sf"/>
</dbReference>
<dbReference type="PANTHER" id="PTHR43968:SF6">
    <property type="entry name" value="GLUTATHIONE S-TRANSFERASE OMEGA"/>
    <property type="match status" value="1"/>
</dbReference>
<dbReference type="GO" id="GO:0006749">
    <property type="term" value="P:glutathione metabolic process"/>
    <property type="evidence" value="ECO:0007669"/>
    <property type="project" value="TreeGrafter"/>
</dbReference>
<dbReference type="GO" id="GO:0045174">
    <property type="term" value="F:glutathione dehydrogenase (ascorbate) activity"/>
    <property type="evidence" value="ECO:0007669"/>
    <property type="project" value="TreeGrafter"/>
</dbReference>
<dbReference type="OrthoDB" id="9813092at2"/>
<keyword evidence="3" id="KW-1185">Reference proteome</keyword>
<sequence length="205" mass="23218">MTPILYSFRRCPYAIRARLALAASGVQVELREIKLRDKPDAFLTVSPSATVPCLVAAGGVVDESLDIMLWALRQNDPDGWLDIPETGHAWIARNDGPFKHALDRVKYASRYPAEDRDTHLAQAIAHLTALDTALGDWLFGQPTLADFAMLPFIRQFAFIDKAWFDRQPWPHLHAWLERFLISDRFAAVMDKHAPWAEGDAPRLFP</sequence>
<dbReference type="PROSITE" id="PS50404">
    <property type="entry name" value="GST_NTER"/>
    <property type="match status" value="1"/>
</dbReference>
<dbReference type="GO" id="GO:0004364">
    <property type="term" value="F:glutathione transferase activity"/>
    <property type="evidence" value="ECO:0007669"/>
    <property type="project" value="TreeGrafter"/>
</dbReference>
<protein>
    <recommendedName>
        <fullName evidence="1">GST N-terminal domain-containing protein</fullName>
    </recommendedName>
</protein>
<dbReference type="Gene3D" id="1.20.1050.10">
    <property type="match status" value="1"/>
</dbReference>
<dbReference type="PANTHER" id="PTHR43968">
    <property type="match status" value="1"/>
</dbReference>
<evidence type="ECO:0000259" key="1">
    <source>
        <dbReference type="PROSITE" id="PS50404"/>
    </source>
</evidence>
<dbReference type="RefSeq" id="WP_121093865.1">
    <property type="nucleotide sequence ID" value="NZ_UIHC01000009.1"/>
</dbReference>
<proteinExistence type="predicted"/>
<dbReference type="SUPFAM" id="SSF47616">
    <property type="entry name" value="GST C-terminal domain-like"/>
    <property type="match status" value="1"/>
</dbReference>
<name>A0A3B0MKI0_9RHOB</name>
<dbReference type="PROSITE" id="PS51354">
    <property type="entry name" value="GLUTAREDOXIN_2"/>
    <property type="match status" value="1"/>
</dbReference>
<dbReference type="Proteomes" id="UP000272908">
    <property type="component" value="Unassembled WGS sequence"/>
</dbReference>
<dbReference type="InterPro" id="IPR004045">
    <property type="entry name" value="Glutathione_S-Trfase_N"/>
</dbReference>
<gene>
    <name evidence="2" type="ORF">ROE7235_01336</name>
</gene>
<dbReference type="EMBL" id="UIHC01000009">
    <property type="protein sequence ID" value="SUZ31587.1"/>
    <property type="molecule type" value="Genomic_DNA"/>
</dbReference>
<evidence type="ECO:0000313" key="3">
    <source>
        <dbReference type="Proteomes" id="UP000272908"/>
    </source>
</evidence>
<dbReference type="AlphaFoldDB" id="A0A3B0MKI0"/>
<dbReference type="SFLD" id="SFLDS00019">
    <property type="entry name" value="Glutathione_Transferase_(cytos"/>
    <property type="match status" value="1"/>
</dbReference>
<dbReference type="SUPFAM" id="SSF52833">
    <property type="entry name" value="Thioredoxin-like"/>
    <property type="match status" value="1"/>
</dbReference>
<dbReference type="GO" id="GO:0005737">
    <property type="term" value="C:cytoplasm"/>
    <property type="evidence" value="ECO:0007669"/>
    <property type="project" value="TreeGrafter"/>
</dbReference>
<evidence type="ECO:0000313" key="2">
    <source>
        <dbReference type="EMBL" id="SUZ31587.1"/>
    </source>
</evidence>
<dbReference type="InterPro" id="IPR036249">
    <property type="entry name" value="Thioredoxin-like_sf"/>
</dbReference>
<dbReference type="CDD" id="cd03196">
    <property type="entry name" value="GST_C_5"/>
    <property type="match status" value="1"/>
</dbReference>